<dbReference type="Pfam" id="PF00651">
    <property type="entry name" value="BTB"/>
    <property type="match status" value="1"/>
</dbReference>
<name>A0A9D4H978_DREPO</name>
<dbReference type="InterPro" id="IPR000210">
    <property type="entry name" value="BTB/POZ_dom"/>
</dbReference>
<proteinExistence type="predicted"/>
<feature type="domain" description="BTB" evidence="1">
    <location>
        <begin position="38"/>
        <end position="106"/>
    </location>
</feature>
<dbReference type="EMBL" id="JAIWYP010000004">
    <property type="protein sequence ID" value="KAH3831991.1"/>
    <property type="molecule type" value="Genomic_DNA"/>
</dbReference>
<reference evidence="2" key="1">
    <citation type="journal article" date="2019" name="bioRxiv">
        <title>The Genome of the Zebra Mussel, Dreissena polymorpha: A Resource for Invasive Species Research.</title>
        <authorList>
            <person name="McCartney M.A."/>
            <person name="Auch B."/>
            <person name="Kono T."/>
            <person name="Mallez S."/>
            <person name="Zhang Y."/>
            <person name="Obille A."/>
            <person name="Becker A."/>
            <person name="Abrahante J.E."/>
            <person name="Garbe J."/>
            <person name="Badalamenti J.P."/>
            <person name="Herman A."/>
            <person name="Mangelson H."/>
            <person name="Liachko I."/>
            <person name="Sullivan S."/>
            <person name="Sone E.D."/>
            <person name="Koren S."/>
            <person name="Silverstein K.A.T."/>
            <person name="Beckman K.B."/>
            <person name="Gohl D.M."/>
        </authorList>
    </citation>
    <scope>NUCLEOTIDE SEQUENCE</scope>
    <source>
        <strain evidence="2">Duluth1</strain>
        <tissue evidence="2">Whole animal</tissue>
    </source>
</reference>
<organism evidence="2 3">
    <name type="scientific">Dreissena polymorpha</name>
    <name type="common">Zebra mussel</name>
    <name type="synonym">Mytilus polymorpha</name>
    <dbReference type="NCBI Taxonomy" id="45954"/>
    <lineage>
        <taxon>Eukaryota</taxon>
        <taxon>Metazoa</taxon>
        <taxon>Spiralia</taxon>
        <taxon>Lophotrochozoa</taxon>
        <taxon>Mollusca</taxon>
        <taxon>Bivalvia</taxon>
        <taxon>Autobranchia</taxon>
        <taxon>Heteroconchia</taxon>
        <taxon>Euheterodonta</taxon>
        <taxon>Imparidentia</taxon>
        <taxon>Neoheterodontei</taxon>
        <taxon>Myida</taxon>
        <taxon>Dreissenoidea</taxon>
        <taxon>Dreissenidae</taxon>
        <taxon>Dreissena</taxon>
    </lineage>
</organism>
<gene>
    <name evidence="2" type="ORF">DPMN_105265</name>
</gene>
<reference evidence="2" key="2">
    <citation type="submission" date="2020-11" db="EMBL/GenBank/DDBJ databases">
        <authorList>
            <person name="McCartney M.A."/>
            <person name="Auch B."/>
            <person name="Kono T."/>
            <person name="Mallez S."/>
            <person name="Becker A."/>
            <person name="Gohl D.M."/>
            <person name="Silverstein K.A.T."/>
            <person name="Koren S."/>
            <person name="Bechman K.B."/>
            <person name="Herman A."/>
            <person name="Abrahante J.E."/>
            <person name="Garbe J."/>
        </authorList>
    </citation>
    <scope>NUCLEOTIDE SEQUENCE</scope>
    <source>
        <strain evidence="2">Duluth1</strain>
        <tissue evidence="2">Whole animal</tissue>
    </source>
</reference>
<protein>
    <recommendedName>
        <fullName evidence="1">BTB domain-containing protein</fullName>
    </recommendedName>
</protein>
<evidence type="ECO:0000313" key="3">
    <source>
        <dbReference type="Proteomes" id="UP000828390"/>
    </source>
</evidence>
<dbReference type="InterPro" id="IPR011333">
    <property type="entry name" value="SKP1/BTB/POZ_sf"/>
</dbReference>
<dbReference type="SUPFAM" id="SSF54695">
    <property type="entry name" value="POZ domain"/>
    <property type="match status" value="1"/>
</dbReference>
<keyword evidence="3" id="KW-1185">Reference proteome</keyword>
<accession>A0A9D4H978</accession>
<evidence type="ECO:0000259" key="1">
    <source>
        <dbReference type="Pfam" id="PF00651"/>
    </source>
</evidence>
<comment type="caution">
    <text evidence="2">The sequence shown here is derived from an EMBL/GenBank/DDBJ whole genome shotgun (WGS) entry which is preliminary data.</text>
</comment>
<evidence type="ECO:0000313" key="2">
    <source>
        <dbReference type="EMBL" id="KAH3831991.1"/>
    </source>
</evidence>
<dbReference type="AlphaFoldDB" id="A0A9D4H978"/>
<dbReference type="Proteomes" id="UP000828390">
    <property type="component" value="Unassembled WGS sequence"/>
</dbReference>
<dbReference type="Gene3D" id="3.30.710.10">
    <property type="entry name" value="Potassium Channel Kv1.1, Chain A"/>
    <property type="match status" value="1"/>
</dbReference>
<sequence>MEFGESCEPDYIQDVLQQQVEEQSVVCDIKVIAKTWHVFDHNFQEQSEGAVQMHIGTPATIDMALMFLYGKEPQLNIDNIGEVLGIAEFLLLPTLKTFCVLWLKKNKKI</sequence>